<sequence>MASKLFTSRNLMIAVSVLLIAALVTGLVLVTAPEEDVSKGSISAESVVPAGRVNYSLETEGAFRRYVSQFLEIMTEAMMDLLFEESAPHEVTFRNSAAVSDVMLEIFARAAVPSEKLLKFGEFLTTLDGDKAAIDIFFFFIEVEEVVGEDGTVKYYGKLASPAKLMTAFTGGIDFGYAAERLIASTALTNEEFARLFYETVYNFSDGERKEMLEKTGRTRFVNIFVALST</sequence>
<evidence type="ECO:0000313" key="2">
    <source>
        <dbReference type="EMBL" id="MBO8424646.1"/>
    </source>
</evidence>
<dbReference type="Proteomes" id="UP000727857">
    <property type="component" value="Unassembled WGS sequence"/>
</dbReference>
<evidence type="ECO:0000313" key="3">
    <source>
        <dbReference type="Proteomes" id="UP000727857"/>
    </source>
</evidence>
<keyword evidence="1" id="KW-0812">Transmembrane</keyword>
<accession>A0A940IDK8</accession>
<gene>
    <name evidence="2" type="ORF">IAB16_06465</name>
</gene>
<comment type="caution">
    <text evidence="2">The sequence shown here is derived from an EMBL/GenBank/DDBJ whole genome shotgun (WGS) entry which is preliminary data.</text>
</comment>
<reference evidence="2" key="1">
    <citation type="submission" date="2020-10" db="EMBL/GenBank/DDBJ databases">
        <authorList>
            <person name="Gilroy R."/>
        </authorList>
    </citation>
    <scope>NUCLEOTIDE SEQUENCE</scope>
    <source>
        <strain evidence="2">517</strain>
    </source>
</reference>
<dbReference type="EMBL" id="JADINF010000162">
    <property type="protein sequence ID" value="MBO8424646.1"/>
    <property type="molecule type" value="Genomic_DNA"/>
</dbReference>
<evidence type="ECO:0000256" key="1">
    <source>
        <dbReference type="SAM" id="Phobius"/>
    </source>
</evidence>
<name>A0A940IDK8_9FIRM</name>
<feature type="transmembrane region" description="Helical" evidence="1">
    <location>
        <begin position="12"/>
        <end position="32"/>
    </location>
</feature>
<protein>
    <submittedName>
        <fullName evidence="2">Uncharacterized protein</fullName>
    </submittedName>
</protein>
<keyword evidence="1" id="KW-0472">Membrane</keyword>
<feature type="non-terminal residue" evidence="2">
    <location>
        <position position="230"/>
    </location>
</feature>
<dbReference type="AlphaFoldDB" id="A0A940IDK8"/>
<keyword evidence="1" id="KW-1133">Transmembrane helix</keyword>
<proteinExistence type="predicted"/>
<organism evidence="2 3">
    <name type="scientific">Candidatus Stercoripulliclostridium pullicola</name>
    <dbReference type="NCBI Taxonomy" id="2840953"/>
    <lineage>
        <taxon>Bacteria</taxon>
        <taxon>Bacillati</taxon>
        <taxon>Bacillota</taxon>
        <taxon>Clostridia</taxon>
        <taxon>Eubacteriales</taxon>
        <taxon>Candidatus Stercoripulliclostridium</taxon>
    </lineage>
</organism>
<reference evidence="2" key="2">
    <citation type="journal article" date="2021" name="PeerJ">
        <title>Extensive microbial diversity within the chicken gut microbiome revealed by metagenomics and culture.</title>
        <authorList>
            <person name="Gilroy R."/>
            <person name="Ravi A."/>
            <person name="Getino M."/>
            <person name="Pursley I."/>
            <person name="Horton D.L."/>
            <person name="Alikhan N.F."/>
            <person name="Baker D."/>
            <person name="Gharbi K."/>
            <person name="Hall N."/>
            <person name="Watson M."/>
            <person name="Adriaenssens E.M."/>
            <person name="Foster-Nyarko E."/>
            <person name="Jarju S."/>
            <person name="Secka A."/>
            <person name="Antonio M."/>
            <person name="Oren A."/>
            <person name="Chaudhuri R.R."/>
            <person name="La Ragione R."/>
            <person name="Hildebrand F."/>
            <person name="Pallen M.J."/>
        </authorList>
    </citation>
    <scope>NUCLEOTIDE SEQUENCE</scope>
    <source>
        <strain evidence="2">517</strain>
    </source>
</reference>